<dbReference type="EMBL" id="LO017727">
    <property type="protein sequence ID" value="CRH07278.1"/>
    <property type="molecule type" value="Genomic_DNA"/>
</dbReference>
<keyword evidence="6 7" id="KW-0472">Membrane</keyword>
<comment type="subcellular location">
    <subcellularLocation>
        <location evidence="1">Cell inner membrane</location>
    </subcellularLocation>
</comment>
<dbReference type="InterPro" id="IPR003399">
    <property type="entry name" value="Mce/MlaD"/>
</dbReference>
<evidence type="ECO:0000256" key="3">
    <source>
        <dbReference type="ARBA" id="ARBA00022519"/>
    </source>
</evidence>
<feature type="domain" description="Mce/MlaD" evidence="8">
    <location>
        <begin position="163"/>
        <end position="223"/>
    </location>
</feature>
<feature type="domain" description="Mce/MlaD" evidence="8">
    <location>
        <begin position="296"/>
        <end position="389"/>
    </location>
</feature>
<dbReference type="AlphaFoldDB" id="A0A1S7LKX1"/>
<evidence type="ECO:0000259" key="8">
    <source>
        <dbReference type="Pfam" id="PF02470"/>
    </source>
</evidence>
<keyword evidence="4 7" id="KW-0812">Transmembrane</keyword>
<dbReference type="InterPro" id="IPR051800">
    <property type="entry name" value="PqiA-PqiB_transport"/>
</dbReference>
<evidence type="ECO:0000313" key="9">
    <source>
        <dbReference type="EMBL" id="CRH07278.1"/>
    </source>
</evidence>
<gene>
    <name evidence="9" type="ORF">MAGMO_3137</name>
</gene>
<dbReference type="GO" id="GO:0005886">
    <property type="term" value="C:plasma membrane"/>
    <property type="evidence" value="ECO:0007669"/>
    <property type="project" value="UniProtKB-SubCell"/>
</dbReference>
<proteinExistence type="predicted"/>
<keyword evidence="5 7" id="KW-1133">Transmembrane helix</keyword>
<reference evidence="9" key="1">
    <citation type="submission" date="2015-04" db="EMBL/GenBank/DDBJ databases">
        <authorList>
            <person name="Syromyatnikov M.Y."/>
            <person name="Popov V.N."/>
        </authorList>
    </citation>
    <scope>NUCLEOTIDE SEQUENCE</scope>
    <source>
        <strain evidence="9">MO-1</strain>
    </source>
</reference>
<evidence type="ECO:0000256" key="6">
    <source>
        <dbReference type="ARBA" id="ARBA00023136"/>
    </source>
</evidence>
<feature type="domain" description="Mce/MlaD" evidence="8">
    <location>
        <begin position="48"/>
        <end position="138"/>
    </location>
</feature>
<protein>
    <submittedName>
        <fullName evidence="9">Putative paraquat-inducible protein B ( pqiB)</fullName>
    </submittedName>
</protein>
<sequence length="558" mass="61548">MTQHDLSALPEPISPVESRRKLHWIWLLPLLAMSYVIWLAIDHINQLGPEITVIFDDASGIQPGKTSVKYKSVEVGQVTHLQLHEDLSNVEVTIRLNPKMADHLSPKTRFWVVRPRLSIREVSGLETIVSGIYIAMDPVKTGENYSTFMGLEKPPFLQTKDAGRRYLLSADSLGSLTRGVPILYRGIKVGQVLGHDLDTEGDRVLIHIFIRKPYHHKVQTNSRFWNTSGLDFKMDADGMRLSTQSMESLLAGGIAFDSPSTLDKKAESKTGSLFPLYPNQEATEERIYSLKKLFVLFFDASVRGLNVGAPVEMRGIRVGRVKDIKMRYEEGSSRFPIAVLVEIEPARITGKDQLPAAGDGLLEALIEQGLRARLKTGSLLTGQLLVDLDWHPDTAVNLAGLPSPYRELPTLPSEFAEITNAIKEVLTTIRKLPLQEIAEELQGTVAGVNRIVNGRKMDNAIEAMTRTMNNLESLSTELSAEMPKAAKQLNGAMLEMQGSLQQATKTLSTVETVIAQDAPLHDRLVDALGALEGAAVAIQTLATALEKDPQSLLFGRTP</sequence>
<feature type="transmembrane region" description="Helical" evidence="7">
    <location>
        <begin position="24"/>
        <end position="41"/>
    </location>
</feature>
<dbReference type="Pfam" id="PF02470">
    <property type="entry name" value="MlaD"/>
    <property type="match status" value="3"/>
</dbReference>
<organism evidence="9">
    <name type="scientific">Magnetococcus massalia (strain MO-1)</name>
    <dbReference type="NCBI Taxonomy" id="451514"/>
    <lineage>
        <taxon>Bacteria</taxon>
        <taxon>Pseudomonadati</taxon>
        <taxon>Pseudomonadota</taxon>
        <taxon>Magnetococcia</taxon>
        <taxon>Magnetococcales</taxon>
        <taxon>Magnetococcaceae</taxon>
        <taxon>Magnetococcus</taxon>
    </lineage>
</organism>
<evidence type="ECO:0000256" key="2">
    <source>
        <dbReference type="ARBA" id="ARBA00022475"/>
    </source>
</evidence>
<accession>A0A1S7LKX1</accession>
<dbReference type="PANTHER" id="PTHR30462:SF0">
    <property type="entry name" value="INTERMEMBRANE TRANSPORT PROTEIN YEBT"/>
    <property type="match status" value="1"/>
</dbReference>
<keyword evidence="2" id="KW-1003">Cell membrane</keyword>
<evidence type="ECO:0000256" key="5">
    <source>
        <dbReference type="ARBA" id="ARBA00022989"/>
    </source>
</evidence>
<evidence type="ECO:0000256" key="7">
    <source>
        <dbReference type="SAM" id="Phobius"/>
    </source>
</evidence>
<name>A0A1S7LKX1_MAGMO</name>
<dbReference type="PANTHER" id="PTHR30462">
    <property type="entry name" value="INTERMEMBRANE TRANSPORT PROTEIN PQIB-RELATED"/>
    <property type="match status" value="1"/>
</dbReference>
<evidence type="ECO:0000256" key="4">
    <source>
        <dbReference type="ARBA" id="ARBA00022692"/>
    </source>
</evidence>
<evidence type="ECO:0000256" key="1">
    <source>
        <dbReference type="ARBA" id="ARBA00004533"/>
    </source>
</evidence>
<keyword evidence="3" id="KW-0997">Cell inner membrane</keyword>